<organism evidence="2 3">
    <name type="scientific">Akkermansia massiliensis</name>
    <dbReference type="NCBI Taxonomy" id="2927224"/>
    <lineage>
        <taxon>Bacteria</taxon>
        <taxon>Pseudomonadati</taxon>
        <taxon>Verrucomicrobiota</taxon>
        <taxon>Verrucomicrobiia</taxon>
        <taxon>Verrucomicrobiales</taxon>
        <taxon>Akkermansiaceae</taxon>
        <taxon>Akkermansia</taxon>
    </lineage>
</organism>
<name>A0ABT0R6J6_9BACT</name>
<evidence type="ECO:0000313" key="2">
    <source>
        <dbReference type="EMBL" id="MCL6656336.1"/>
    </source>
</evidence>
<feature type="region of interest" description="Disordered" evidence="1">
    <location>
        <begin position="90"/>
        <end position="143"/>
    </location>
</feature>
<feature type="region of interest" description="Disordered" evidence="1">
    <location>
        <begin position="1"/>
        <end position="26"/>
    </location>
</feature>
<gene>
    <name evidence="2" type="ORF">M8N44_03270</name>
</gene>
<comment type="caution">
    <text evidence="2">The sequence shown here is derived from an EMBL/GenBank/DDBJ whole genome shotgun (WGS) entry which is preliminary data.</text>
</comment>
<feature type="compositionally biased region" description="Low complexity" evidence="1">
    <location>
        <begin position="130"/>
        <end position="143"/>
    </location>
</feature>
<proteinExistence type="predicted"/>
<protein>
    <recommendedName>
        <fullName evidence="4">Bacteriophage holin</fullName>
    </recommendedName>
</protein>
<reference evidence="2 3" key="1">
    <citation type="submission" date="2022-03" db="EMBL/GenBank/DDBJ databases">
        <title>Taxonomic description of new species and reclassification of some bacterial strains.</title>
        <authorList>
            <person name="Ndongo S."/>
        </authorList>
    </citation>
    <scope>NUCLEOTIDE SEQUENCE [LARGE SCALE GENOMIC DNA]</scope>
    <source>
        <strain evidence="2 3">Marseille-P6666</strain>
    </source>
</reference>
<sequence length="221" mass="22846">MSYTPSPVDNTTGAHDTIPAPGGAGNTTTNKTPFYLSKYFWTNLAALLALIIPDVRAWLDSNPIEFFSALGAVNILLQFISGGKYQLAGEDGQSGQSANPAGVLPLPVASMGEDVAPPVEDRSQYPDQDTSSMPNGSGSSSPLSGTTRLMIVLGALMILLGNSCSKDADPVATSVALTDGQVVVIRGGSSLVVDRDSHSVAWSQSTPDVVVVPPVVQATSK</sequence>
<dbReference type="Proteomes" id="UP001202031">
    <property type="component" value="Unassembled WGS sequence"/>
</dbReference>
<dbReference type="GeneID" id="84022860"/>
<feature type="compositionally biased region" description="Polar residues" evidence="1">
    <location>
        <begin position="1"/>
        <end position="14"/>
    </location>
</feature>
<keyword evidence="3" id="KW-1185">Reference proteome</keyword>
<dbReference type="RefSeq" id="WP_146024281.1">
    <property type="nucleotide sequence ID" value="NZ_CP072027.1"/>
</dbReference>
<dbReference type="EMBL" id="JAMGSI010000001">
    <property type="protein sequence ID" value="MCL6656336.1"/>
    <property type="molecule type" value="Genomic_DNA"/>
</dbReference>
<accession>A0ABT0R6J6</accession>
<evidence type="ECO:0000313" key="3">
    <source>
        <dbReference type="Proteomes" id="UP001202031"/>
    </source>
</evidence>
<evidence type="ECO:0000256" key="1">
    <source>
        <dbReference type="SAM" id="MobiDB-lite"/>
    </source>
</evidence>
<evidence type="ECO:0008006" key="4">
    <source>
        <dbReference type="Google" id="ProtNLM"/>
    </source>
</evidence>